<gene>
    <name evidence="5 6" type="primary">ispH</name>
    <name evidence="6" type="ORF">EHRUM2_06030</name>
</gene>
<dbReference type="UniPathway" id="UPA00056">
    <property type="reaction ID" value="UER00097"/>
</dbReference>
<protein>
    <recommendedName>
        <fullName evidence="5">4-hydroxy-3-methylbut-2-enyl diphosphate reductase</fullName>
        <shortName evidence="5">HMBPP reductase</shortName>
        <ecNumber evidence="5">1.17.7.4</ecNumber>
    </recommendedName>
</protein>
<feature type="binding site" evidence="5">
    <location>
        <position position="279"/>
    </location>
    <ligand>
        <name>(2E)-4-hydroxy-3-methylbut-2-enyl diphosphate</name>
        <dbReference type="ChEBI" id="CHEBI:128753"/>
    </ligand>
</feature>
<dbReference type="PANTHER" id="PTHR30426:SF0">
    <property type="entry name" value="4-HYDROXY-3-METHYLBUT-2-ENYL DIPHOSPHATE REDUCTASE"/>
    <property type="match status" value="1"/>
</dbReference>
<comment type="catalytic activity">
    <reaction evidence="5">
        <text>isopentenyl diphosphate + 2 oxidized [2Fe-2S]-[ferredoxin] + H2O = (2E)-4-hydroxy-3-methylbut-2-enyl diphosphate + 2 reduced [2Fe-2S]-[ferredoxin] + 2 H(+)</text>
        <dbReference type="Rhea" id="RHEA:24488"/>
        <dbReference type="Rhea" id="RHEA-COMP:10000"/>
        <dbReference type="Rhea" id="RHEA-COMP:10001"/>
        <dbReference type="ChEBI" id="CHEBI:15377"/>
        <dbReference type="ChEBI" id="CHEBI:15378"/>
        <dbReference type="ChEBI" id="CHEBI:33737"/>
        <dbReference type="ChEBI" id="CHEBI:33738"/>
        <dbReference type="ChEBI" id="CHEBI:128753"/>
        <dbReference type="ChEBI" id="CHEBI:128769"/>
        <dbReference type="EC" id="1.17.7.4"/>
    </reaction>
</comment>
<dbReference type="GO" id="GO:0046872">
    <property type="term" value="F:metal ion binding"/>
    <property type="evidence" value="ECO:0007669"/>
    <property type="project" value="UniProtKB-KW"/>
</dbReference>
<dbReference type="STRING" id="779.GCA_002019755_00582"/>
<reference evidence="7" key="1">
    <citation type="submission" date="2016-05" db="EMBL/GenBank/DDBJ databases">
        <title>Draft genome sequences of four strains of Ehrlichia ruminantium, a tick-borne pathogen of ruminants, isolated from Zimbabwe, The Gambia and Ghana.</title>
        <authorList>
            <person name="Nakao R."/>
            <person name="Jongejan F."/>
            <person name="Sugimoto C."/>
        </authorList>
    </citation>
    <scope>NUCLEOTIDE SEQUENCE [LARGE SCALE GENOMIC DNA]</scope>
    <source>
        <strain evidence="7">Kerr Seringe</strain>
    </source>
</reference>
<comment type="caution">
    <text evidence="6">The sequence shown here is derived from an EMBL/GenBank/DDBJ whole genome shotgun (WGS) entry which is preliminary data.</text>
</comment>
<feature type="binding site" evidence="5">
    <location>
        <position position="237"/>
    </location>
    <ligand>
        <name>isopentenyl diphosphate</name>
        <dbReference type="ChEBI" id="CHEBI:128769"/>
    </ligand>
</feature>
<organism evidence="6 7">
    <name type="scientific">Ehrlichia ruminantium</name>
    <name type="common">heartwater rickettsia</name>
    <name type="synonym">Cowdria ruminantium</name>
    <dbReference type="NCBI Taxonomy" id="779"/>
    <lineage>
        <taxon>Bacteria</taxon>
        <taxon>Pseudomonadati</taxon>
        <taxon>Pseudomonadota</taxon>
        <taxon>Alphaproteobacteria</taxon>
        <taxon>Rickettsiales</taxon>
        <taxon>Anaplasmataceae</taxon>
        <taxon>Ehrlichia</taxon>
    </lineage>
</organism>
<dbReference type="PANTHER" id="PTHR30426">
    <property type="entry name" value="4-HYDROXY-3-METHYLBUT-2-ENYL DIPHOSPHATE REDUCTASE"/>
    <property type="match status" value="1"/>
</dbReference>
<feature type="binding site" evidence="5">
    <location>
        <position position="279"/>
    </location>
    <ligand>
        <name>isopentenyl diphosphate</name>
        <dbReference type="ChEBI" id="CHEBI:128769"/>
    </ligand>
</feature>
<dbReference type="GO" id="GO:0051745">
    <property type="term" value="F:4-hydroxy-3-methylbut-2-enyl diphosphate reductase activity"/>
    <property type="evidence" value="ECO:0007669"/>
    <property type="project" value="UniProtKB-UniRule"/>
</dbReference>
<comment type="similarity">
    <text evidence="5">Belongs to the IspH family.</text>
</comment>
<feature type="active site" description="Proton donor" evidence="5">
    <location>
        <position position="140"/>
    </location>
</feature>
<feature type="binding site" evidence="5">
    <location>
        <position position="238"/>
    </location>
    <ligand>
        <name>(2E)-4-hydroxy-3-methylbut-2-enyl diphosphate</name>
        <dbReference type="ChEBI" id="CHEBI:128753"/>
    </ligand>
</feature>
<evidence type="ECO:0000256" key="4">
    <source>
        <dbReference type="ARBA" id="ARBA00023014"/>
    </source>
</evidence>
<feature type="binding site" evidence="5">
    <location>
        <position position="138"/>
    </location>
    <ligand>
        <name>isopentenyl diphosphate</name>
        <dbReference type="ChEBI" id="CHEBI:128769"/>
    </ligand>
</feature>
<accession>A0A161M079</accession>
<dbReference type="NCBIfam" id="TIGR00216">
    <property type="entry name" value="ispH_lytB"/>
    <property type="match status" value="1"/>
</dbReference>
<feature type="binding site" evidence="5">
    <location>
        <position position="55"/>
    </location>
    <ligand>
        <name>dimethylallyl diphosphate</name>
        <dbReference type="ChEBI" id="CHEBI:57623"/>
    </ligand>
</feature>
<dbReference type="Gene3D" id="3.40.1010.20">
    <property type="entry name" value="4-hydroxy-3-methylbut-2-enyl diphosphate reductase, catalytic domain"/>
    <property type="match status" value="2"/>
</dbReference>
<keyword evidence="2 5" id="KW-0479">Metal-binding</keyword>
<keyword evidence="5" id="KW-0414">Isoprene biosynthesis</keyword>
<evidence type="ECO:0000256" key="3">
    <source>
        <dbReference type="ARBA" id="ARBA00023004"/>
    </source>
</evidence>
<dbReference type="NCBIfam" id="NF002188">
    <property type="entry name" value="PRK01045.1-2"/>
    <property type="match status" value="1"/>
</dbReference>
<dbReference type="GO" id="GO:0050992">
    <property type="term" value="P:dimethylallyl diphosphate biosynthetic process"/>
    <property type="evidence" value="ECO:0007669"/>
    <property type="project" value="UniProtKB-UniRule"/>
</dbReference>
<sequence length="328" mass="36959">MHNAIYTGLQKEVEVILAKPRGFCAGVSRAIEIVKLAIEYYKDTKTIYVLHEIVHNKYIVETLKTMGVIFIDKVDQAQDGSVLIYSAHGVSKSIKQLAELRNLEVIDATCPLVNKVHKEVQLYDKSGYQVILIGHKGHREVEGTVGQISTPIIIVQNLNDIDKIEISDRNKLAYVTQTTLSVDDTKVIIDKLKKKFPNIKGPDLKDICYATQNRQTTTKRLAELVDIVFILGSKNSSNSNRLKELAAIQTQAFLIDSYKEIDLNLLNDITKIGITAGASAPDILVQQVIDFLKQHMKVKLSDLEIVQESVTFNVPRQLRQYKEQYNPI</sequence>
<dbReference type="Pfam" id="PF02401">
    <property type="entry name" value="LYTB"/>
    <property type="match status" value="1"/>
</dbReference>
<evidence type="ECO:0000313" key="7">
    <source>
        <dbReference type="Proteomes" id="UP000092677"/>
    </source>
</evidence>
<feature type="binding site" evidence="5">
    <location>
        <position position="138"/>
    </location>
    <ligand>
        <name>dimethylallyl diphosphate</name>
        <dbReference type="ChEBI" id="CHEBI:57623"/>
    </ligand>
</feature>
<feature type="binding site" evidence="5">
    <location>
        <position position="236"/>
    </location>
    <ligand>
        <name>isopentenyl diphosphate</name>
        <dbReference type="ChEBI" id="CHEBI:128769"/>
    </ligand>
</feature>
<dbReference type="EC" id="1.17.7.4" evidence="5"/>
<evidence type="ECO:0000256" key="1">
    <source>
        <dbReference type="ARBA" id="ARBA00022485"/>
    </source>
</evidence>
<dbReference type="InterPro" id="IPR003451">
    <property type="entry name" value="LytB/IspH"/>
</dbReference>
<feature type="binding site" evidence="5">
    <location>
        <position position="279"/>
    </location>
    <ligand>
        <name>dimethylallyl diphosphate</name>
        <dbReference type="ChEBI" id="CHEBI:57623"/>
    </ligand>
</feature>
<feature type="binding site" evidence="5">
    <location>
        <position position="237"/>
    </location>
    <ligand>
        <name>dimethylallyl diphosphate</name>
        <dbReference type="ChEBI" id="CHEBI:57623"/>
    </ligand>
</feature>
<dbReference type="GO" id="GO:0016114">
    <property type="term" value="P:terpenoid biosynthetic process"/>
    <property type="evidence" value="ECO:0007669"/>
    <property type="project" value="UniProtKB-UniRule"/>
</dbReference>
<comment type="cofactor">
    <cofactor evidence="5">
        <name>[4Fe-4S] cluster</name>
        <dbReference type="ChEBI" id="CHEBI:49883"/>
    </cofactor>
    <text evidence="5">Binds 1 [4Fe-4S] cluster per subunit.</text>
</comment>
<feature type="binding site" evidence="5">
    <location>
        <position position="24"/>
    </location>
    <ligand>
        <name>[4Fe-4S] cluster</name>
        <dbReference type="ChEBI" id="CHEBI:49883"/>
    </ligand>
</feature>
<feature type="binding site" evidence="5">
    <location>
        <position position="55"/>
    </location>
    <ligand>
        <name>(2E)-4-hydroxy-3-methylbut-2-enyl diphosphate</name>
        <dbReference type="ChEBI" id="CHEBI:128753"/>
    </ligand>
</feature>
<proteinExistence type="inferred from homology"/>
<evidence type="ECO:0000313" key="6">
    <source>
        <dbReference type="EMBL" id="GAT77381.1"/>
    </source>
</evidence>
<evidence type="ECO:0000256" key="5">
    <source>
        <dbReference type="HAMAP-Rule" id="MF_00191"/>
    </source>
</evidence>
<feature type="binding site" evidence="5">
    <location>
        <position position="178"/>
    </location>
    <ligand>
        <name>(2E)-4-hydroxy-3-methylbut-2-enyl diphosphate</name>
        <dbReference type="ChEBI" id="CHEBI:128753"/>
    </ligand>
</feature>
<feature type="binding site" evidence="5">
    <location>
        <position position="208"/>
    </location>
    <ligand>
        <name>[4Fe-4S] cluster</name>
        <dbReference type="ChEBI" id="CHEBI:49883"/>
    </ligand>
</feature>
<feature type="binding site" evidence="5">
    <location>
        <position position="237"/>
    </location>
    <ligand>
        <name>(2E)-4-hydroxy-3-methylbut-2-enyl diphosphate</name>
        <dbReference type="ChEBI" id="CHEBI:128753"/>
    </ligand>
</feature>
<feature type="binding site" evidence="5">
    <location>
        <position position="110"/>
    </location>
    <ligand>
        <name>[4Fe-4S] cluster</name>
        <dbReference type="ChEBI" id="CHEBI:49883"/>
    </ligand>
</feature>
<evidence type="ECO:0000256" key="2">
    <source>
        <dbReference type="ARBA" id="ARBA00022723"/>
    </source>
</evidence>
<comment type="catalytic activity">
    <reaction evidence="5">
        <text>dimethylallyl diphosphate + 2 oxidized [2Fe-2S]-[ferredoxin] + H2O = (2E)-4-hydroxy-3-methylbut-2-enyl diphosphate + 2 reduced [2Fe-2S]-[ferredoxin] + 2 H(+)</text>
        <dbReference type="Rhea" id="RHEA:24825"/>
        <dbReference type="Rhea" id="RHEA-COMP:10000"/>
        <dbReference type="Rhea" id="RHEA-COMP:10001"/>
        <dbReference type="ChEBI" id="CHEBI:15377"/>
        <dbReference type="ChEBI" id="CHEBI:15378"/>
        <dbReference type="ChEBI" id="CHEBI:33737"/>
        <dbReference type="ChEBI" id="CHEBI:33738"/>
        <dbReference type="ChEBI" id="CHEBI:57623"/>
        <dbReference type="ChEBI" id="CHEBI:128753"/>
        <dbReference type="EC" id="1.17.7.4"/>
    </reaction>
</comment>
<dbReference type="GO" id="GO:0051539">
    <property type="term" value="F:4 iron, 4 sulfur cluster binding"/>
    <property type="evidence" value="ECO:0007669"/>
    <property type="project" value="UniProtKB-UniRule"/>
</dbReference>
<feature type="binding site" evidence="5">
    <location>
        <position position="238"/>
    </location>
    <ligand>
        <name>dimethylallyl diphosphate</name>
        <dbReference type="ChEBI" id="CHEBI:57623"/>
    </ligand>
</feature>
<keyword evidence="1 5" id="KW-0004">4Fe-4S</keyword>
<keyword evidence="4 5" id="KW-0411">Iron-sulfur</keyword>
<feature type="binding site" evidence="5">
    <location>
        <position position="236"/>
    </location>
    <ligand>
        <name>dimethylallyl diphosphate</name>
        <dbReference type="ChEBI" id="CHEBI:57623"/>
    </ligand>
</feature>
<dbReference type="GO" id="GO:0019288">
    <property type="term" value="P:isopentenyl diphosphate biosynthetic process, methylerythritol 4-phosphate pathway"/>
    <property type="evidence" value="ECO:0007669"/>
    <property type="project" value="UniProtKB-UniRule"/>
</dbReference>
<comment type="pathway">
    <text evidence="5">Isoprenoid biosynthesis; isopentenyl diphosphate biosynthesis via DXP pathway; isopentenyl diphosphate from 1-deoxy-D-xylulose 5-phosphate: step 6/6.</text>
</comment>
<dbReference type="CDD" id="cd13944">
    <property type="entry name" value="lytB_ispH"/>
    <property type="match status" value="1"/>
</dbReference>
<feature type="binding site" evidence="5">
    <location>
        <position position="88"/>
    </location>
    <ligand>
        <name>isopentenyl diphosphate</name>
        <dbReference type="ChEBI" id="CHEBI:128769"/>
    </ligand>
</feature>
<dbReference type="AlphaFoldDB" id="A0A161M079"/>
<comment type="function">
    <text evidence="5">Catalyzes the conversion of 1-hydroxy-2-methyl-2-(E)-butenyl 4-diphosphate (HMBPP) into a mixture of isopentenyl diphosphate (IPP) and dimethylallyl diphosphate (DMAPP). Acts in the terminal step of the DOXP/MEP pathway for isoprenoid precursor biosynthesis.</text>
</comment>
<feature type="binding site" evidence="5">
    <location>
        <position position="238"/>
    </location>
    <ligand>
        <name>isopentenyl diphosphate</name>
        <dbReference type="ChEBI" id="CHEBI:128769"/>
    </ligand>
</feature>
<dbReference type="NCBIfam" id="NF002190">
    <property type="entry name" value="PRK01045.1-4"/>
    <property type="match status" value="1"/>
</dbReference>
<dbReference type="HAMAP" id="MF_00191">
    <property type="entry name" value="IspH"/>
    <property type="match status" value="1"/>
</dbReference>
<dbReference type="RefSeq" id="WP_065432693.1">
    <property type="nucleotide sequence ID" value="NZ_BDDL01000068.1"/>
</dbReference>
<dbReference type="EMBL" id="BDDL01000068">
    <property type="protein sequence ID" value="GAT77381.1"/>
    <property type="molecule type" value="Genomic_DNA"/>
</dbReference>
<keyword evidence="3 5" id="KW-0408">Iron</keyword>
<feature type="binding site" evidence="5">
    <location>
        <position position="236"/>
    </location>
    <ligand>
        <name>(2E)-4-hydroxy-3-methylbut-2-enyl diphosphate</name>
        <dbReference type="ChEBI" id="CHEBI:128753"/>
    </ligand>
</feature>
<dbReference type="Gene3D" id="3.40.50.11270">
    <property type="match status" value="1"/>
</dbReference>
<comment type="pathway">
    <text evidence="5">Isoprenoid biosynthesis; dimethylallyl diphosphate biosynthesis; dimethylallyl diphosphate from (2E)-4-hydroxy-3-methylbutenyl diphosphate: step 1/1.</text>
</comment>
<dbReference type="UniPathway" id="UPA00059">
    <property type="reaction ID" value="UER00105"/>
</dbReference>
<feature type="binding site" evidence="5">
    <location>
        <position position="55"/>
    </location>
    <ligand>
        <name>isopentenyl diphosphate</name>
        <dbReference type="ChEBI" id="CHEBI:128769"/>
    </ligand>
</feature>
<feature type="binding site" evidence="5">
    <location>
        <position position="138"/>
    </location>
    <ligand>
        <name>(2E)-4-hydroxy-3-methylbut-2-enyl diphosphate</name>
        <dbReference type="ChEBI" id="CHEBI:128753"/>
    </ligand>
</feature>
<feature type="binding site" evidence="5">
    <location>
        <position position="88"/>
    </location>
    <ligand>
        <name>dimethylallyl diphosphate</name>
        <dbReference type="ChEBI" id="CHEBI:57623"/>
    </ligand>
</feature>
<name>A0A161M079_EHRRU</name>
<feature type="binding site" evidence="5">
    <location>
        <position position="88"/>
    </location>
    <ligand>
        <name>(2E)-4-hydroxy-3-methylbut-2-enyl diphosphate</name>
        <dbReference type="ChEBI" id="CHEBI:128753"/>
    </ligand>
</feature>
<keyword evidence="5" id="KW-0560">Oxidoreductase</keyword>
<dbReference type="Proteomes" id="UP000092677">
    <property type="component" value="Unassembled WGS sequence"/>
</dbReference>